<organism evidence="1 2">
    <name type="scientific">Fulvivirga sediminis</name>
    <dbReference type="NCBI Taxonomy" id="2803949"/>
    <lineage>
        <taxon>Bacteria</taxon>
        <taxon>Pseudomonadati</taxon>
        <taxon>Bacteroidota</taxon>
        <taxon>Cytophagia</taxon>
        <taxon>Cytophagales</taxon>
        <taxon>Fulvivirgaceae</taxon>
        <taxon>Fulvivirga</taxon>
    </lineage>
</organism>
<proteinExistence type="predicted"/>
<dbReference type="Pfam" id="PF14136">
    <property type="entry name" value="DUF4303"/>
    <property type="match status" value="1"/>
</dbReference>
<keyword evidence="2" id="KW-1185">Reference proteome</keyword>
<evidence type="ECO:0000313" key="1">
    <source>
        <dbReference type="EMBL" id="MBL3659002.1"/>
    </source>
</evidence>
<sequence length="207" mass="24604">MQTTLGQLFALAVVCQPKKTKRMNFKELEQKIETATKKAFIEIFNEHKTEDIYTFSLYSDGGAITVCPSTNTIDFLENLDEEEKEELTYYKFEPAEWKYEMAGAVEEFDDICTELSTELGKNNYENEYEDEETFVAFRNRLFKLCVKVLKKLKKEDFFRNIIGKDIFLTFAVSDFEFDNDELENIIIELNDNDYKEEYLNWMKTWNE</sequence>
<evidence type="ECO:0000313" key="2">
    <source>
        <dbReference type="Proteomes" id="UP000659388"/>
    </source>
</evidence>
<comment type="caution">
    <text evidence="1">The sequence shown here is derived from an EMBL/GenBank/DDBJ whole genome shotgun (WGS) entry which is preliminary data.</text>
</comment>
<dbReference type="AlphaFoldDB" id="A0A937FC69"/>
<dbReference type="EMBL" id="JAESIY010000023">
    <property type="protein sequence ID" value="MBL3659002.1"/>
    <property type="molecule type" value="Genomic_DNA"/>
</dbReference>
<reference evidence="1" key="1">
    <citation type="submission" date="2021-01" db="EMBL/GenBank/DDBJ databases">
        <title>Fulvivirga kasyanovii gen. nov., sp nov., a novel member of the phylum Bacteroidetes isolated from seawater in a mussel farm.</title>
        <authorList>
            <person name="Zhao L.-H."/>
            <person name="Wang Z.-J."/>
        </authorList>
    </citation>
    <scope>NUCLEOTIDE SEQUENCE</scope>
    <source>
        <strain evidence="1">2943</strain>
    </source>
</reference>
<protein>
    <submittedName>
        <fullName evidence="1">DUF4303 domain-containing protein</fullName>
    </submittedName>
</protein>
<accession>A0A937FC69</accession>
<name>A0A937FC69_9BACT</name>
<gene>
    <name evidence="1" type="ORF">JL102_22840</name>
</gene>
<dbReference type="RefSeq" id="WP_202246794.1">
    <property type="nucleotide sequence ID" value="NZ_JAESIY010000023.1"/>
</dbReference>
<dbReference type="InterPro" id="IPR025409">
    <property type="entry name" value="DUF4303"/>
</dbReference>
<dbReference type="Proteomes" id="UP000659388">
    <property type="component" value="Unassembled WGS sequence"/>
</dbReference>